<evidence type="ECO:0000256" key="2">
    <source>
        <dbReference type="ARBA" id="ARBA00002764"/>
    </source>
</evidence>
<sequence length="481" mass="55171">MKKVLFAAAEGVPFYKTGGLGDVIYALPKTLVQNPELDVRIVLPYYAHLMPEEYQTQLEELTHFEIQVGWQKVYVGVKTLVLNEVRYYFIDNLTYFGRDGLYGYWDDGERFGFFQMAIIEMLEKIDFIPDVLQINDWHTAFIPVLLKDKYSWRSALQNIKTVLTIHNLKFQGIYDPMILDTVFGIGRQFFNEQGFQFYDQVNFLKGGIQFADKVTTVSPSYAQEIQTPEFGEQLDGVLRVNSYKLAGFLNGIDTVLYDPMTDKRINHNYNFKTIAKKAENKHELQEALSLPVSDDPLYIVVSRLTRQKGMDILLGAMANFLVRHNAQMIILGTGDRDLELDFGWMQNRFPGQLSVNIRFDETFAQQMYSAADFILIPSAFEPSGLSQMMGMRYGTVPIVHETGGLRDSVAPFNEYTNEGTGFSFVEFSSGTLEGILNYSYQTYREKPKLYRGIVQRDMAADFSWAKSSELYVGMYRELLGC</sequence>
<dbReference type="PANTHER" id="PTHR45825">
    <property type="entry name" value="GRANULE-BOUND STARCH SYNTHASE 1, CHLOROPLASTIC/AMYLOPLASTIC"/>
    <property type="match status" value="1"/>
</dbReference>
<dbReference type="PANTHER" id="PTHR45825:SF11">
    <property type="entry name" value="ALPHA AMYLASE DOMAIN-CONTAINING PROTEIN"/>
    <property type="match status" value="1"/>
</dbReference>
<dbReference type="NCBIfam" id="TIGR02095">
    <property type="entry name" value="glgA"/>
    <property type="match status" value="1"/>
</dbReference>
<gene>
    <name evidence="7 10" type="primary">glgA</name>
    <name evidence="10" type="ORF">ACFQ5M_10050</name>
</gene>
<comment type="pathway">
    <text evidence="7">Glycan biosynthesis; glycogen biosynthesis.</text>
</comment>
<organism evidence="10 11">
    <name type="scientific">Agrilactobacillus yilanensis</name>
    <dbReference type="NCBI Taxonomy" id="2485997"/>
    <lineage>
        <taxon>Bacteria</taxon>
        <taxon>Bacillati</taxon>
        <taxon>Bacillota</taxon>
        <taxon>Bacilli</taxon>
        <taxon>Lactobacillales</taxon>
        <taxon>Lactobacillaceae</taxon>
        <taxon>Agrilactobacillus</taxon>
    </lineage>
</organism>
<evidence type="ECO:0000313" key="11">
    <source>
        <dbReference type="Proteomes" id="UP001597267"/>
    </source>
</evidence>
<comment type="catalytic activity">
    <reaction evidence="1 7">
        <text>[(1-&gt;4)-alpha-D-glucosyl](n) + ADP-alpha-D-glucose = [(1-&gt;4)-alpha-D-glucosyl](n+1) + ADP + H(+)</text>
        <dbReference type="Rhea" id="RHEA:18189"/>
        <dbReference type="Rhea" id="RHEA-COMP:9584"/>
        <dbReference type="Rhea" id="RHEA-COMP:9587"/>
        <dbReference type="ChEBI" id="CHEBI:15378"/>
        <dbReference type="ChEBI" id="CHEBI:15444"/>
        <dbReference type="ChEBI" id="CHEBI:57498"/>
        <dbReference type="ChEBI" id="CHEBI:456216"/>
        <dbReference type="EC" id="2.4.1.21"/>
    </reaction>
</comment>
<comment type="caution">
    <text evidence="10">The sequence shown here is derived from an EMBL/GenBank/DDBJ whole genome shotgun (WGS) entry which is preliminary data.</text>
</comment>
<dbReference type="CDD" id="cd03791">
    <property type="entry name" value="GT5_Glycogen_synthase_DULL1-like"/>
    <property type="match status" value="1"/>
</dbReference>
<evidence type="ECO:0000256" key="3">
    <source>
        <dbReference type="ARBA" id="ARBA00010281"/>
    </source>
</evidence>
<dbReference type="NCBIfam" id="NF001898">
    <property type="entry name" value="PRK00654.1-1"/>
    <property type="match status" value="1"/>
</dbReference>
<dbReference type="Proteomes" id="UP001597267">
    <property type="component" value="Unassembled WGS sequence"/>
</dbReference>
<dbReference type="Pfam" id="PF08323">
    <property type="entry name" value="Glyco_transf_5"/>
    <property type="match status" value="1"/>
</dbReference>
<keyword evidence="5 7" id="KW-0808">Transferase</keyword>
<evidence type="ECO:0000256" key="7">
    <source>
        <dbReference type="HAMAP-Rule" id="MF_00484"/>
    </source>
</evidence>
<feature type="domain" description="Starch synthase catalytic" evidence="9">
    <location>
        <begin position="3"/>
        <end position="239"/>
    </location>
</feature>
<evidence type="ECO:0000256" key="6">
    <source>
        <dbReference type="ARBA" id="ARBA00023056"/>
    </source>
</evidence>
<evidence type="ECO:0000313" key="10">
    <source>
        <dbReference type="EMBL" id="MFD1672441.1"/>
    </source>
</evidence>
<evidence type="ECO:0000256" key="5">
    <source>
        <dbReference type="ARBA" id="ARBA00022679"/>
    </source>
</evidence>
<evidence type="ECO:0000259" key="9">
    <source>
        <dbReference type="Pfam" id="PF08323"/>
    </source>
</evidence>
<evidence type="ECO:0000259" key="8">
    <source>
        <dbReference type="Pfam" id="PF00534"/>
    </source>
</evidence>
<dbReference type="HAMAP" id="MF_00484">
    <property type="entry name" value="Glycogen_synth"/>
    <property type="match status" value="1"/>
</dbReference>
<evidence type="ECO:0000256" key="1">
    <source>
        <dbReference type="ARBA" id="ARBA00001478"/>
    </source>
</evidence>
<dbReference type="InterPro" id="IPR013534">
    <property type="entry name" value="Starch_synth_cat_dom"/>
</dbReference>
<comment type="similarity">
    <text evidence="3 7">Belongs to the glycosyltransferase 1 family. Bacterial/plant glycogen synthase subfamily.</text>
</comment>
<keyword evidence="6 7" id="KW-0320">Glycogen biosynthesis</keyword>
<protein>
    <recommendedName>
        <fullName evidence="7">Glycogen synthase</fullName>
        <ecNumber evidence="7">2.4.1.21</ecNumber>
    </recommendedName>
    <alternativeName>
        <fullName evidence="7">Starch [bacterial glycogen] synthase</fullName>
    </alternativeName>
</protein>
<keyword evidence="4 7" id="KW-0328">Glycosyltransferase</keyword>
<dbReference type="SUPFAM" id="SSF53756">
    <property type="entry name" value="UDP-Glycosyltransferase/glycogen phosphorylase"/>
    <property type="match status" value="1"/>
</dbReference>
<comment type="function">
    <text evidence="2 7">Synthesizes alpha-1,4-glucan chains using ADP-glucose.</text>
</comment>
<accession>A0ABW4JA13</accession>
<dbReference type="GO" id="GO:0009011">
    <property type="term" value="F:alpha-1,4-glucan glucosyltransferase (ADP-glucose donor) activity"/>
    <property type="evidence" value="ECO:0007669"/>
    <property type="project" value="UniProtKB-EC"/>
</dbReference>
<dbReference type="InterPro" id="IPR011835">
    <property type="entry name" value="GS/SS"/>
</dbReference>
<keyword evidence="11" id="KW-1185">Reference proteome</keyword>
<proteinExistence type="inferred from homology"/>
<dbReference type="Gene3D" id="3.40.50.2000">
    <property type="entry name" value="Glycogen Phosphorylase B"/>
    <property type="match status" value="2"/>
</dbReference>
<evidence type="ECO:0000256" key="4">
    <source>
        <dbReference type="ARBA" id="ARBA00022676"/>
    </source>
</evidence>
<dbReference type="InterPro" id="IPR001296">
    <property type="entry name" value="Glyco_trans_1"/>
</dbReference>
<dbReference type="RefSeq" id="WP_125712151.1">
    <property type="nucleotide sequence ID" value="NZ_JBHTOP010000026.1"/>
</dbReference>
<dbReference type="EC" id="2.4.1.21" evidence="7"/>
<feature type="binding site" evidence="7">
    <location>
        <position position="16"/>
    </location>
    <ligand>
        <name>ADP-alpha-D-glucose</name>
        <dbReference type="ChEBI" id="CHEBI:57498"/>
    </ligand>
</feature>
<name>A0ABW4JA13_9LACO</name>
<dbReference type="EMBL" id="JBHTOP010000026">
    <property type="protein sequence ID" value="MFD1672441.1"/>
    <property type="molecule type" value="Genomic_DNA"/>
</dbReference>
<dbReference type="Pfam" id="PF00534">
    <property type="entry name" value="Glycos_transf_1"/>
    <property type="match status" value="1"/>
</dbReference>
<reference evidence="11" key="1">
    <citation type="journal article" date="2019" name="Int. J. Syst. Evol. Microbiol.">
        <title>The Global Catalogue of Microorganisms (GCM) 10K type strain sequencing project: providing services to taxonomists for standard genome sequencing and annotation.</title>
        <authorList>
            <consortium name="The Broad Institute Genomics Platform"/>
            <consortium name="The Broad Institute Genome Sequencing Center for Infectious Disease"/>
            <person name="Wu L."/>
            <person name="Ma J."/>
        </authorList>
    </citation>
    <scope>NUCLEOTIDE SEQUENCE [LARGE SCALE GENOMIC DNA]</scope>
    <source>
        <strain evidence="11">CCM 8896</strain>
    </source>
</reference>
<feature type="domain" description="Glycosyl transferase family 1" evidence="8">
    <location>
        <begin position="292"/>
        <end position="424"/>
    </location>
</feature>